<feature type="domain" description="Cyclic nucleotide-binding" evidence="4">
    <location>
        <begin position="39"/>
        <end position="110"/>
    </location>
</feature>
<dbReference type="Gene3D" id="1.10.10.10">
    <property type="entry name" value="Winged helix-like DNA-binding domain superfamily/Winged helix DNA-binding domain"/>
    <property type="match status" value="1"/>
</dbReference>
<feature type="domain" description="HTH crp-type" evidence="5">
    <location>
        <begin position="146"/>
        <end position="220"/>
    </location>
</feature>
<dbReference type="InterPro" id="IPR018490">
    <property type="entry name" value="cNMP-bd_dom_sf"/>
</dbReference>
<keyword evidence="7" id="KW-1185">Reference proteome</keyword>
<name>A0ABS2DC88_9SPHN</name>
<evidence type="ECO:0000259" key="5">
    <source>
        <dbReference type="PROSITE" id="PS51063"/>
    </source>
</evidence>
<evidence type="ECO:0000259" key="4">
    <source>
        <dbReference type="PROSITE" id="PS50042"/>
    </source>
</evidence>
<dbReference type="CDD" id="cd00038">
    <property type="entry name" value="CAP_ED"/>
    <property type="match status" value="1"/>
</dbReference>
<dbReference type="Pfam" id="PF13545">
    <property type="entry name" value="HTH_Crp_2"/>
    <property type="match status" value="1"/>
</dbReference>
<dbReference type="EMBL" id="JAFEMC010000004">
    <property type="protein sequence ID" value="MBM6577664.1"/>
    <property type="molecule type" value="Genomic_DNA"/>
</dbReference>
<evidence type="ECO:0000313" key="6">
    <source>
        <dbReference type="EMBL" id="MBM6577664.1"/>
    </source>
</evidence>
<organism evidence="6 7">
    <name type="scientific">Sphingomonas longa</name>
    <dbReference type="NCBI Taxonomy" id="2778730"/>
    <lineage>
        <taxon>Bacteria</taxon>
        <taxon>Pseudomonadati</taxon>
        <taxon>Pseudomonadota</taxon>
        <taxon>Alphaproteobacteria</taxon>
        <taxon>Sphingomonadales</taxon>
        <taxon>Sphingomonadaceae</taxon>
        <taxon>Sphingomonas</taxon>
    </lineage>
</organism>
<dbReference type="PANTHER" id="PTHR24567">
    <property type="entry name" value="CRP FAMILY TRANSCRIPTIONAL REGULATORY PROTEIN"/>
    <property type="match status" value="1"/>
</dbReference>
<gene>
    <name evidence="6" type="ORF">ILT43_14880</name>
</gene>
<dbReference type="PROSITE" id="PS51063">
    <property type="entry name" value="HTH_CRP_2"/>
    <property type="match status" value="1"/>
</dbReference>
<dbReference type="SUPFAM" id="SSF46785">
    <property type="entry name" value="Winged helix' DNA-binding domain"/>
    <property type="match status" value="1"/>
</dbReference>
<dbReference type="PANTHER" id="PTHR24567:SF26">
    <property type="entry name" value="REGULATORY PROTEIN YEIL"/>
    <property type="match status" value="1"/>
</dbReference>
<dbReference type="InterPro" id="IPR014710">
    <property type="entry name" value="RmlC-like_jellyroll"/>
</dbReference>
<dbReference type="SUPFAM" id="SSF51206">
    <property type="entry name" value="cAMP-binding domain-like"/>
    <property type="match status" value="1"/>
</dbReference>
<protein>
    <submittedName>
        <fullName evidence="6">Crp/Fnr family transcriptional regulator</fullName>
    </submittedName>
</protein>
<dbReference type="Pfam" id="PF00027">
    <property type="entry name" value="cNMP_binding"/>
    <property type="match status" value="1"/>
</dbReference>
<accession>A0ABS2DC88</accession>
<dbReference type="Gene3D" id="2.60.120.10">
    <property type="entry name" value="Jelly Rolls"/>
    <property type="match status" value="1"/>
</dbReference>
<keyword evidence="1" id="KW-0805">Transcription regulation</keyword>
<dbReference type="SMART" id="SM00100">
    <property type="entry name" value="cNMP"/>
    <property type="match status" value="1"/>
</dbReference>
<sequence length="248" mass="27086">MTEPTTLHRFEEFGRLTLAELEAVKALGDRPTRIQRHHTIRRQGDVADMIYILVEGWVAASMELPGGGRQIVKVHLPGDVLGSPSMCSDHAVETLTALTAGAISAVPLERFGALLDTHPRLAGYFLLSVQRERVALMDQLALMGRSSALAQVAALLLDLADRLLPTGTSAGDTFQLELTQAQLADVIGISQVHLNRTMIVLTDRGLIERRKKSLTIVDRSGLEAVASYTSRPLRKNLSWLPCSRYVGS</sequence>
<comment type="caution">
    <text evidence="6">The sequence shown here is derived from an EMBL/GenBank/DDBJ whole genome shotgun (WGS) entry which is preliminary data.</text>
</comment>
<reference evidence="6 7" key="1">
    <citation type="submission" date="2020-12" db="EMBL/GenBank/DDBJ databases">
        <title>Sphingomonas sp.</title>
        <authorList>
            <person name="Kim M.K."/>
        </authorList>
    </citation>
    <scope>NUCLEOTIDE SEQUENCE [LARGE SCALE GENOMIC DNA]</scope>
    <source>
        <strain evidence="6 7">BT552</strain>
    </source>
</reference>
<dbReference type="SMART" id="SM00419">
    <property type="entry name" value="HTH_CRP"/>
    <property type="match status" value="1"/>
</dbReference>
<keyword evidence="2" id="KW-0238">DNA-binding</keyword>
<dbReference type="InterPro" id="IPR036390">
    <property type="entry name" value="WH_DNA-bd_sf"/>
</dbReference>
<dbReference type="Proteomes" id="UP000763641">
    <property type="component" value="Unassembled WGS sequence"/>
</dbReference>
<evidence type="ECO:0000256" key="2">
    <source>
        <dbReference type="ARBA" id="ARBA00023125"/>
    </source>
</evidence>
<dbReference type="InterPro" id="IPR050397">
    <property type="entry name" value="Env_Response_Regulators"/>
</dbReference>
<dbReference type="PROSITE" id="PS50042">
    <property type="entry name" value="CNMP_BINDING_3"/>
    <property type="match status" value="1"/>
</dbReference>
<evidence type="ECO:0000256" key="3">
    <source>
        <dbReference type="ARBA" id="ARBA00023163"/>
    </source>
</evidence>
<evidence type="ECO:0000313" key="7">
    <source>
        <dbReference type="Proteomes" id="UP000763641"/>
    </source>
</evidence>
<dbReference type="RefSeq" id="WP_204199767.1">
    <property type="nucleotide sequence ID" value="NZ_JAFEMC010000004.1"/>
</dbReference>
<dbReference type="InterPro" id="IPR000595">
    <property type="entry name" value="cNMP-bd_dom"/>
</dbReference>
<evidence type="ECO:0000256" key="1">
    <source>
        <dbReference type="ARBA" id="ARBA00023015"/>
    </source>
</evidence>
<proteinExistence type="predicted"/>
<dbReference type="InterPro" id="IPR036388">
    <property type="entry name" value="WH-like_DNA-bd_sf"/>
</dbReference>
<keyword evidence="3" id="KW-0804">Transcription</keyword>
<dbReference type="InterPro" id="IPR012318">
    <property type="entry name" value="HTH_CRP"/>
</dbReference>